<dbReference type="AlphaFoldDB" id="A0A855XUF5"/>
<dbReference type="EMBL" id="QGTZ01000006">
    <property type="protein sequence ID" value="PWW39858.1"/>
    <property type="molecule type" value="Genomic_DNA"/>
</dbReference>
<sequence length="186" mass="20486">MSMRVKGRGLHHKSGRVKSVWVSLVVVLCTMSVVACSASNVEQERKIYTRQATDEGNVRAKSQGHGLNGPLIQELDEAFAAKGIKLMNNMSADDGEDGISYMYLLNGSGRHIVKVHIFSDAATRAARMNEMYGNDGDEAVMENVLGKTTIRSKDDVSLVYTASGGEKDDYEEDVMQVFQHVLEQLK</sequence>
<evidence type="ECO:0000313" key="1">
    <source>
        <dbReference type="EMBL" id="PWW39858.1"/>
    </source>
</evidence>
<comment type="caution">
    <text evidence="1">The sequence shown here is derived from an EMBL/GenBank/DDBJ whole genome shotgun (WGS) entry which is preliminary data.</text>
</comment>
<organism evidence="1 2">
    <name type="scientific">Paenibacillus pabuli</name>
    <dbReference type="NCBI Taxonomy" id="1472"/>
    <lineage>
        <taxon>Bacteria</taxon>
        <taxon>Bacillati</taxon>
        <taxon>Bacillota</taxon>
        <taxon>Bacilli</taxon>
        <taxon>Bacillales</taxon>
        <taxon>Paenibacillaceae</taxon>
        <taxon>Paenibacillus</taxon>
    </lineage>
</organism>
<proteinExistence type="predicted"/>
<gene>
    <name evidence="1" type="ORF">DET56_106244</name>
</gene>
<reference evidence="1 2" key="1">
    <citation type="submission" date="2018-05" db="EMBL/GenBank/DDBJ databases">
        <title>Freshwater and sediment microbial communities from various areas in North America, analyzing microbe dynamics in response to fracking.</title>
        <authorList>
            <person name="Lamendella R."/>
        </authorList>
    </citation>
    <scope>NUCLEOTIDE SEQUENCE [LARGE SCALE GENOMIC DNA]</scope>
    <source>
        <strain evidence="1 2">DB-3</strain>
    </source>
</reference>
<evidence type="ECO:0000313" key="2">
    <source>
        <dbReference type="Proteomes" id="UP000247078"/>
    </source>
</evidence>
<name>A0A855XUF5_9BACL</name>
<protein>
    <submittedName>
        <fullName evidence="1">Uncharacterized protein</fullName>
    </submittedName>
</protein>
<accession>A0A855XUF5</accession>
<dbReference type="Proteomes" id="UP000247078">
    <property type="component" value="Unassembled WGS sequence"/>
</dbReference>